<feature type="compositionally biased region" description="Basic and acidic residues" evidence="3">
    <location>
        <begin position="742"/>
        <end position="763"/>
    </location>
</feature>
<feature type="region of interest" description="Disordered" evidence="3">
    <location>
        <begin position="23"/>
        <end position="43"/>
    </location>
</feature>
<accession>A0A022Q6U2</accession>
<evidence type="ECO:0000256" key="1">
    <source>
        <dbReference type="ARBA" id="ARBA00023054"/>
    </source>
</evidence>
<feature type="coiled-coil region" evidence="2">
    <location>
        <begin position="55"/>
        <end position="152"/>
    </location>
</feature>
<proteinExistence type="predicted"/>
<dbReference type="KEGG" id="egt:105974422"/>
<feature type="compositionally biased region" description="Basic residues" evidence="3">
    <location>
        <begin position="824"/>
        <end position="835"/>
    </location>
</feature>
<dbReference type="OMA" id="KKQYDIM"/>
<dbReference type="PANTHER" id="PTHR23160:SF3">
    <property type="entry name" value="SYNAPTONEMAL COMPLEX PROTEIN 1-RELATED"/>
    <property type="match status" value="1"/>
</dbReference>
<evidence type="ECO:0000256" key="2">
    <source>
        <dbReference type="SAM" id="Coils"/>
    </source>
</evidence>
<keyword evidence="5" id="KW-1185">Reference proteome</keyword>
<evidence type="ECO:0000313" key="5">
    <source>
        <dbReference type="Proteomes" id="UP000030748"/>
    </source>
</evidence>
<feature type="coiled-coil region" evidence="2">
    <location>
        <begin position="220"/>
        <end position="282"/>
    </location>
</feature>
<dbReference type="PhylomeDB" id="A0A022Q6U2"/>
<feature type="coiled-coil region" evidence="2">
    <location>
        <begin position="460"/>
        <end position="602"/>
    </location>
</feature>
<dbReference type="eggNOG" id="ENOG502QSSX">
    <property type="taxonomic scope" value="Eukaryota"/>
</dbReference>
<gene>
    <name evidence="4" type="ORF">MIMGU_mgv1a001163mg</name>
</gene>
<reference evidence="4 5" key="1">
    <citation type="journal article" date="2013" name="Proc. Natl. Acad. Sci. U.S.A.">
        <title>Fine-scale variation in meiotic recombination in Mimulus inferred from population shotgun sequencing.</title>
        <authorList>
            <person name="Hellsten U."/>
            <person name="Wright K.M."/>
            <person name="Jenkins J."/>
            <person name="Shu S."/>
            <person name="Yuan Y."/>
            <person name="Wessler S.R."/>
            <person name="Schmutz J."/>
            <person name="Willis J.H."/>
            <person name="Rokhsar D.S."/>
        </authorList>
    </citation>
    <scope>NUCLEOTIDE SEQUENCE [LARGE SCALE GENOMIC DNA]</scope>
    <source>
        <strain evidence="5">cv. DUN x IM62</strain>
    </source>
</reference>
<feature type="compositionally biased region" description="Polar residues" evidence="3">
    <location>
        <begin position="23"/>
        <end position="37"/>
    </location>
</feature>
<name>A0A022Q6U2_ERYGU</name>
<evidence type="ECO:0000256" key="3">
    <source>
        <dbReference type="SAM" id="MobiDB-lite"/>
    </source>
</evidence>
<dbReference type="EMBL" id="KI632191">
    <property type="protein sequence ID" value="EYU22923.1"/>
    <property type="molecule type" value="Genomic_DNA"/>
</dbReference>
<dbReference type="STRING" id="4155.A0A022Q6U2"/>
<dbReference type="Proteomes" id="UP000030748">
    <property type="component" value="Unassembled WGS sequence"/>
</dbReference>
<sequence length="874" mass="100575">MSRILRFSGIKNLEQFKSLSGSNMGASNAKMHSSSTVAPPHPVSTGSFANLKLTAEKLVKEQASAKNDLELANSKLRKLTEQISMLEEKLRNAFNENAQLKVKQKEDEKLWIGLESKFSFTKTLCDQLTETLEQLNVQVQLAEKDKAFFEDKISATSAVLDKLHEHMKSMSLKLDSSEETIKTREKELMELGLEKGKLETSFRNEQSRTTCLIEEKDGTIKQLEEDVAANKMALESLTSKMENMQLEMRVKEDDLLQLSVTKENLEREIKDLLSSKNDLANRLDMAFKEIKNLEDFVNTLVVKFTELEHQSLTFSEKVVELNGLFDSSVKLAQQEKDLISKSAQQKFDQIENHRTCVISERNALQFVNHDLNNKVLELQKEQEFAMVQHAEECRLAEEKIRKLESELETLVSKQSEMQARILKMEDDLLTSSETSTLSDKRMQALLLQLSELETHSKGVVDGLKADILKKQDEIDLLQKEVEKNGESVGSLEKTVSELERALEEKDQIVAELKTRENEFDDQKAEIAASLANAESKLDEAKKQYDHMLESKQLELSKHLKEISQRNDMAINDIRRKYEVEKQEAVNLEKEKADKVIQDMEQKSELKIAQYKEESRQQLLRVQEEHAALVIKIQQEHDNKEMSLTYKHSEELKRAQLQAETELREKIKSLRSDHEAQLRALRCEHEDDCKRLEEELAVQKTKEERQRALLQLQWKVMGDNPQEDQEVTSKKNYSISSSKKRNKDSDKRTQHTLDRTEVEEKDSPYPKAIQTPVSNLLKKAENVNDIPKHSRKVTHHEYEIETSNGRTITKRRKTKSTVMFEDPRKHRKRNTPKARTPKNVTQGVKGGVPPKPSNIGDLFTEGSLNPYADDPYAFD</sequence>
<evidence type="ECO:0008006" key="6">
    <source>
        <dbReference type="Google" id="ProtNLM"/>
    </source>
</evidence>
<protein>
    <recommendedName>
        <fullName evidence="6">Synaptonemal complex protein 1</fullName>
    </recommendedName>
</protein>
<dbReference type="GO" id="GO:0007131">
    <property type="term" value="P:reciprocal meiotic recombination"/>
    <property type="evidence" value="ECO:0000318"/>
    <property type="project" value="GO_Central"/>
</dbReference>
<feature type="region of interest" description="Disordered" evidence="3">
    <location>
        <begin position="810"/>
        <end position="874"/>
    </location>
</feature>
<organism evidence="4 5">
    <name type="scientific">Erythranthe guttata</name>
    <name type="common">Yellow monkey flower</name>
    <name type="synonym">Mimulus guttatus</name>
    <dbReference type="NCBI Taxonomy" id="4155"/>
    <lineage>
        <taxon>Eukaryota</taxon>
        <taxon>Viridiplantae</taxon>
        <taxon>Streptophyta</taxon>
        <taxon>Embryophyta</taxon>
        <taxon>Tracheophyta</taxon>
        <taxon>Spermatophyta</taxon>
        <taxon>Magnoliopsida</taxon>
        <taxon>eudicotyledons</taxon>
        <taxon>Gunneridae</taxon>
        <taxon>Pentapetalae</taxon>
        <taxon>asterids</taxon>
        <taxon>lamiids</taxon>
        <taxon>Lamiales</taxon>
        <taxon>Phrymaceae</taxon>
        <taxon>Erythranthe</taxon>
    </lineage>
</organism>
<feature type="region of interest" description="Disordered" evidence="3">
    <location>
        <begin position="720"/>
        <end position="767"/>
    </location>
</feature>
<evidence type="ECO:0000313" key="4">
    <source>
        <dbReference type="EMBL" id="EYU22923.1"/>
    </source>
</evidence>
<dbReference type="AlphaFoldDB" id="A0A022Q6U2"/>
<feature type="coiled-coil region" evidence="2">
    <location>
        <begin position="386"/>
        <end position="420"/>
    </location>
</feature>
<dbReference type="OrthoDB" id="783434at2759"/>
<dbReference type="PANTHER" id="PTHR23160">
    <property type="entry name" value="SYNAPTONEMAL COMPLEX PROTEIN-RELATED"/>
    <property type="match status" value="1"/>
</dbReference>
<feature type="coiled-coil region" evidence="2">
    <location>
        <begin position="663"/>
        <end position="708"/>
    </location>
</feature>
<keyword evidence="1 2" id="KW-0175">Coiled coil</keyword>